<feature type="region of interest" description="Disordered" evidence="4">
    <location>
        <begin position="1"/>
        <end position="20"/>
    </location>
</feature>
<comment type="caution">
    <text evidence="6">The sequence shown here is derived from an EMBL/GenBank/DDBJ whole genome shotgun (WGS) entry which is preliminary data.</text>
</comment>
<gene>
    <name evidence="6" type="ORF">GCM10009823_21140</name>
</gene>
<dbReference type="SMART" id="SM00342">
    <property type="entry name" value="HTH_ARAC"/>
    <property type="match status" value="1"/>
</dbReference>
<dbReference type="PROSITE" id="PS01124">
    <property type="entry name" value="HTH_ARAC_FAMILY_2"/>
    <property type="match status" value="1"/>
</dbReference>
<dbReference type="PANTHER" id="PTHR46796:SF15">
    <property type="entry name" value="BLL1074 PROTEIN"/>
    <property type="match status" value="1"/>
</dbReference>
<feature type="region of interest" description="Disordered" evidence="4">
    <location>
        <begin position="142"/>
        <end position="177"/>
    </location>
</feature>
<evidence type="ECO:0000256" key="1">
    <source>
        <dbReference type="ARBA" id="ARBA00023015"/>
    </source>
</evidence>
<feature type="domain" description="HTH araC/xylS-type" evidence="5">
    <location>
        <begin position="218"/>
        <end position="314"/>
    </location>
</feature>
<dbReference type="SUPFAM" id="SSF46689">
    <property type="entry name" value="Homeodomain-like"/>
    <property type="match status" value="1"/>
</dbReference>
<dbReference type="RefSeq" id="WP_291797486.1">
    <property type="nucleotide sequence ID" value="NZ_BAAAPZ010000008.1"/>
</dbReference>
<keyword evidence="1" id="KW-0805">Transcription regulation</keyword>
<evidence type="ECO:0000256" key="2">
    <source>
        <dbReference type="ARBA" id="ARBA00023125"/>
    </source>
</evidence>
<proteinExistence type="predicted"/>
<evidence type="ECO:0000256" key="3">
    <source>
        <dbReference type="ARBA" id="ARBA00023163"/>
    </source>
</evidence>
<name>A0ABN2WUW1_9MICO</name>
<dbReference type="InterPro" id="IPR018060">
    <property type="entry name" value="HTH_AraC"/>
</dbReference>
<evidence type="ECO:0000313" key="6">
    <source>
        <dbReference type="EMBL" id="GAA2099325.1"/>
    </source>
</evidence>
<keyword evidence="3" id="KW-0804">Transcription</keyword>
<keyword evidence="2" id="KW-0238">DNA-binding</keyword>
<dbReference type="PANTHER" id="PTHR46796">
    <property type="entry name" value="HTH-TYPE TRANSCRIPTIONAL ACTIVATOR RHAS-RELATED"/>
    <property type="match status" value="1"/>
</dbReference>
<dbReference type="Proteomes" id="UP001500984">
    <property type="component" value="Unassembled WGS sequence"/>
</dbReference>
<evidence type="ECO:0000259" key="5">
    <source>
        <dbReference type="PROSITE" id="PS01124"/>
    </source>
</evidence>
<sequence>MAGQAQDPAADGIRPAPRGMAPGVSSMVGYRSPAAPSAVHRGLPSSRLTFIVSLDQGVEAGATETEARSARPNPLLLAGLHTTASHVRRERAQCGIQLAVHPLAARTLFGVPAAALPVSGYDGAEVLGRWAVELQEQLAEAWDSGGGSGTARDRTAEADPAGSRACGSGPVGPAGRTEPSPWADLFARTAQALLASRTAHADSAPAVRPELCRAWHLLERSGGRASVRELASDTGLSTRRLGTLFVQEVGLSPKRVAGLIRFERATRLIARQVAETGRTDLAAAAAQAGFSDQSHLSREFLRHSGLSPRAWAAEEFRNIQDGGHGAAAD</sequence>
<dbReference type="InterPro" id="IPR009057">
    <property type="entry name" value="Homeodomain-like_sf"/>
</dbReference>
<reference evidence="6 7" key="1">
    <citation type="journal article" date="2019" name="Int. J. Syst. Evol. Microbiol.">
        <title>The Global Catalogue of Microorganisms (GCM) 10K type strain sequencing project: providing services to taxonomists for standard genome sequencing and annotation.</title>
        <authorList>
            <consortium name="The Broad Institute Genomics Platform"/>
            <consortium name="The Broad Institute Genome Sequencing Center for Infectious Disease"/>
            <person name="Wu L."/>
            <person name="Ma J."/>
        </authorList>
    </citation>
    <scope>NUCLEOTIDE SEQUENCE [LARGE SCALE GENOMIC DNA]</scope>
    <source>
        <strain evidence="6 7">JCM 15900</strain>
    </source>
</reference>
<evidence type="ECO:0000313" key="7">
    <source>
        <dbReference type="Proteomes" id="UP001500984"/>
    </source>
</evidence>
<keyword evidence="7" id="KW-1185">Reference proteome</keyword>
<dbReference type="Gene3D" id="1.10.10.60">
    <property type="entry name" value="Homeodomain-like"/>
    <property type="match status" value="1"/>
</dbReference>
<dbReference type="Pfam" id="PF12833">
    <property type="entry name" value="HTH_18"/>
    <property type="match status" value="1"/>
</dbReference>
<dbReference type="InterPro" id="IPR050204">
    <property type="entry name" value="AraC_XylS_family_regulators"/>
</dbReference>
<organism evidence="6 7">
    <name type="scientific">Brevibacterium salitolerans</name>
    <dbReference type="NCBI Taxonomy" id="1403566"/>
    <lineage>
        <taxon>Bacteria</taxon>
        <taxon>Bacillati</taxon>
        <taxon>Actinomycetota</taxon>
        <taxon>Actinomycetes</taxon>
        <taxon>Micrococcales</taxon>
        <taxon>Brevibacteriaceae</taxon>
        <taxon>Brevibacterium</taxon>
    </lineage>
</organism>
<protein>
    <submittedName>
        <fullName evidence="6">Helix-turn-helix domain-containing protein</fullName>
    </submittedName>
</protein>
<dbReference type="EMBL" id="BAAAPZ010000008">
    <property type="protein sequence ID" value="GAA2099325.1"/>
    <property type="molecule type" value="Genomic_DNA"/>
</dbReference>
<evidence type="ECO:0000256" key="4">
    <source>
        <dbReference type="SAM" id="MobiDB-lite"/>
    </source>
</evidence>
<accession>A0ABN2WUW1</accession>